<reference evidence="1 2" key="1">
    <citation type="submission" date="2013-07" db="EMBL/GenBank/DDBJ databases">
        <title>Thioclava pacifica DSM 10166 Genome Sequencing.</title>
        <authorList>
            <person name="Lai Q."/>
            <person name="Shao Z."/>
        </authorList>
    </citation>
    <scope>NUCLEOTIDE SEQUENCE [LARGE SCALE GENOMIC DNA]</scope>
    <source>
        <strain evidence="1 2">DSM 10166</strain>
    </source>
</reference>
<evidence type="ECO:0000313" key="1">
    <source>
        <dbReference type="EMBL" id="KEO51259.1"/>
    </source>
</evidence>
<dbReference type="Proteomes" id="UP000027432">
    <property type="component" value="Unassembled WGS sequence"/>
</dbReference>
<sequence>MVAQFLGSSVVWKITRLRKRKENFFIFRDDFTVVSDDLGCDLRDLNAEGPSRVCQREVGPLRLKKIEGTN</sequence>
<protein>
    <submittedName>
        <fullName evidence="1">Uncharacterized protein</fullName>
    </submittedName>
</protein>
<organism evidence="1 2">
    <name type="scientific">Thioclava pacifica DSM 10166</name>
    <dbReference type="NCBI Taxonomy" id="1353537"/>
    <lineage>
        <taxon>Bacteria</taxon>
        <taxon>Pseudomonadati</taxon>
        <taxon>Pseudomonadota</taxon>
        <taxon>Alphaproteobacteria</taxon>
        <taxon>Rhodobacterales</taxon>
        <taxon>Paracoccaceae</taxon>
        <taxon>Thioclava</taxon>
    </lineage>
</organism>
<evidence type="ECO:0000313" key="2">
    <source>
        <dbReference type="Proteomes" id="UP000027432"/>
    </source>
</evidence>
<gene>
    <name evidence="1" type="ORF">TP2_12760</name>
</gene>
<keyword evidence="2" id="KW-1185">Reference proteome</keyword>
<dbReference type="AlphaFoldDB" id="A0A074J432"/>
<accession>A0A074J432</accession>
<dbReference type="EMBL" id="AUND01000039">
    <property type="protein sequence ID" value="KEO51259.1"/>
    <property type="molecule type" value="Genomic_DNA"/>
</dbReference>
<name>A0A074J432_9RHOB</name>
<proteinExistence type="predicted"/>
<comment type="caution">
    <text evidence="1">The sequence shown here is derived from an EMBL/GenBank/DDBJ whole genome shotgun (WGS) entry which is preliminary data.</text>
</comment>